<keyword evidence="3" id="KW-1185">Reference proteome</keyword>
<feature type="transmembrane region" description="Helical" evidence="1">
    <location>
        <begin position="31"/>
        <end position="49"/>
    </location>
</feature>
<dbReference type="KEGG" id="bsan:CHH28_10380"/>
<protein>
    <submittedName>
        <fullName evidence="2">Uncharacterized protein</fullName>
    </submittedName>
</protein>
<evidence type="ECO:0000256" key="1">
    <source>
        <dbReference type="SAM" id="Phobius"/>
    </source>
</evidence>
<evidence type="ECO:0000313" key="2">
    <source>
        <dbReference type="EMBL" id="ASP40897.1"/>
    </source>
</evidence>
<keyword evidence="1" id="KW-0812">Transmembrane</keyword>
<feature type="transmembrane region" description="Helical" evidence="1">
    <location>
        <begin position="94"/>
        <end position="112"/>
    </location>
</feature>
<name>A0A222FPG6_9GAMM</name>
<gene>
    <name evidence="2" type="ORF">CHH28_10380</name>
</gene>
<dbReference type="RefSeq" id="WP_094062049.1">
    <property type="nucleotide sequence ID" value="NZ_CP022530.1"/>
</dbReference>
<accession>A0A222FPG6</accession>
<evidence type="ECO:0000313" key="3">
    <source>
        <dbReference type="Proteomes" id="UP000202440"/>
    </source>
</evidence>
<feature type="transmembrane region" description="Helical" evidence="1">
    <location>
        <begin position="147"/>
        <end position="170"/>
    </location>
</feature>
<dbReference type="OrthoDB" id="1550909at2"/>
<reference evidence="2 3" key="1">
    <citation type="submission" date="2017-07" db="EMBL/GenBank/DDBJ databases">
        <title>Annotated genome sequence of Bacterioplanes sanyensis isolated from Red Sea.</title>
        <authorList>
            <person name="Rehman Z.U."/>
        </authorList>
    </citation>
    <scope>NUCLEOTIDE SEQUENCE [LARGE SCALE GENOMIC DNA]</scope>
    <source>
        <strain evidence="2 3">NV9</strain>
    </source>
</reference>
<dbReference type="Proteomes" id="UP000202440">
    <property type="component" value="Chromosome"/>
</dbReference>
<feature type="transmembrane region" description="Helical" evidence="1">
    <location>
        <begin position="118"/>
        <end position="140"/>
    </location>
</feature>
<feature type="transmembrane region" description="Helical" evidence="1">
    <location>
        <begin position="55"/>
        <end position="73"/>
    </location>
</feature>
<dbReference type="EMBL" id="CP022530">
    <property type="protein sequence ID" value="ASP40897.1"/>
    <property type="molecule type" value="Genomic_DNA"/>
</dbReference>
<dbReference type="AlphaFoldDB" id="A0A222FPG6"/>
<organism evidence="2 3">
    <name type="scientific">Bacterioplanes sanyensis</name>
    <dbReference type="NCBI Taxonomy" id="1249553"/>
    <lineage>
        <taxon>Bacteria</taxon>
        <taxon>Pseudomonadati</taxon>
        <taxon>Pseudomonadota</taxon>
        <taxon>Gammaproteobacteria</taxon>
        <taxon>Oceanospirillales</taxon>
        <taxon>Oceanospirillaceae</taxon>
        <taxon>Bacterioplanes</taxon>
    </lineage>
</organism>
<keyword evidence="1" id="KW-0472">Membrane</keyword>
<proteinExistence type="predicted"/>
<keyword evidence="1" id="KW-1133">Transmembrane helix</keyword>
<sequence length="192" mass="21403">MKIQWQPTAPRSGWQGNIDRFIGPGASKAEAWLQLVVPLLAAISVWIWAPSWGPLQLLLAIVLAADLAGGIVTNATASAKRWYHRPGQGKRQHMSFIALHFIQLTLFSIVFMDFDLAWIAASGGYLLLASWTIVSVPLYLQRPIAMTLFAVSVMLSEYWLTVPAGLEWFLPLFYLKLLLSHLLKEAPFSPDS</sequence>